<feature type="region of interest" description="Disordered" evidence="1">
    <location>
        <begin position="1"/>
        <end position="30"/>
    </location>
</feature>
<feature type="compositionally biased region" description="Basic residues" evidence="1">
    <location>
        <begin position="174"/>
        <end position="187"/>
    </location>
</feature>
<evidence type="ECO:0000256" key="1">
    <source>
        <dbReference type="SAM" id="MobiDB-lite"/>
    </source>
</evidence>
<feature type="compositionally biased region" description="Polar residues" evidence="1">
    <location>
        <begin position="77"/>
        <end position="105"/>
    </location>
</feature>
<keyword evidence="3" id="KW-1185">Reference proteome</keyword>
<dbReference type="Proteomes" id="UP000799757">
    <property type="component" value="Unassembled WGS sequence"/>
</dbReference>
<feature type="compositionally biased region" description="Basic residues" evidence="1">
    <location>
        <begin position="114"/>
        <end position="125"/>
    </location>
</feature>
<accession>A0A6A6XHZ5</accession>
<evidence type="ECO:0000313" key="2">
    <source>
        <dbReference type="EMBL" id="KAF2796116.1"/>
    </source>
</evidence>
<evidence type="ECO:0000313" key="3">
    <source>
        <dbReference type="Proteomes" id="UP000799757"/>
    </source>
</evidence>
<feature type="region of interest" description="Disordered" evidence="1">
    <location>
        <begin position="69"/>
        <end position="143"/>
    </location>
</feature>
<gene>
    <name evidence="2" type="ORF">K505DRAFT_3305</name>
</gene>
<dbReference type="AlphaFoldDB" id="A0A6A6XHZ5"/>
<proteinExistence type="predicted"/>
<dbReference type="OrthoDB" id="3795810at2759"/>
<organism evidence="2 3">
    <name type="scientific">Melanomma pulvis-pyrius CBS 109.77</name>
    <dbReference type="NCBI Taxonomy" id="1314802"/>
    <lineage>
        <taxon>Eukaryota</taxon>
        <taxon>Fungi</taxon>
        <taxon>Dikarya</taxon>
        <taxon>Ascomycota</taxon>
        <taxon>Pezizomycotina</taxon>
        <taxon>Dothideomycetes</taxon>
        <taxon>Pleosporomycetidae</taxon>
        <taxon>Pleosporales</taxon>
        <taxon>Melanommataceae</taxon>
        <taxon>Melanomma</taxon>
    </lineage>
</organism>
<name>A0A6A6XHZ5_9PLEO</name>
<feature type="region of interest" description="Disordered" evidence="1">
    <location>
        <begin position="161"/>
        <end position="192"/>
    </location>
</feature>
<protein>
    <submittedName>
        <fullName evidence="2">Uncharacterized protein</fullName>
    </submittedName>
</protein>
<sequence>MVSFDPYTAQQPPLEMNSLKPLKPQLRTPAEEAFELEKSHITSYEENWDRWDGPIWPLGTIQCSLRKLLSSPPIPKQPTNDVSSPQKTQTATSPPVPNTTPHKQQPSPRPTPPSRRRNRTSHPTKRAGTAGTAPSGPSAPCSATCSVQTARCRSALSTILQLLPPPPPPLQMPRSRRKRRPSRRMRRGGIAGTARCGRSARCSASCRVQGVCWGRVRSTVL</sequence>
<reference evidence="2" key="1">
    <citation type="journal article" date="2020" name="Stud. Mycol.">
        <title>101 Dothideomycetes genomes: a test case for predicting lifestyles and emergence of pathogens.</title>
        <authorList>
            <person name="Haridas S."/>
            <person name="Albert R."/>
            <person name="Binder M."/>
            <person name="Bloem J."/>
            <person name="Labutti K."/>
            <person name="Salamov A."/>
            <person name="Andreopoulos B."/>
            <person name="Baker S."/>
            <person name="Barry K."/>
            <person name="Bills G."/>
            <person name="Bluhm B."/>
            <person name="Cannon C."/>
            <person name="Castanera R."/>
            <person name="Culley D."/>
            <person name="Daum C."/>
            <person name="Ezra D."/>
            <person name="Gonzalez J."/>
            <person name="Henrissat B."/>
            <person name="Kuo A."/>
            <person name="Liang C."/>
            <person name="Lipzen A."/>
            <person name="Lutzoni F."/>
            <person name="Magnuson J."/>
            <person name="Mondo S."/>
            <person name="Nolan M."/>
            <person name="Ohm R."/>
            <person name="Pangilinan J."/>
            <person name="Park H.-J."/>
            <person name="Ramirez L."/>
            <person name="Alfaro M."/>
            <person name="Sun H."/>
            <person name="Tritt A."/>
            <person name="Yoshinaga Y."/>
            <person name="Zwiers L.-H."/>
            <person name="Turgeon B."/>
            <person name="Goodwin S."/>
            <person name="Spatafora J."/>
            <person name="Crous P."/>
            <person name="Grigoriev I."/>
        </authorList>
    </citation>
    <scope>NUCLEOTIDE SEQUENCE</scope>
    <source>
        <strain evidence="2">CBS 109.77</strain>
    </source>
</reference>
<dbReference type="EMBL" id="MU001839">
    <property type="protein sequence ID" value="KAF2796116.1"/>
    <property type="molecule type" value="Genomic_DNA"/>
</dbReference>